<feature type="non-terminal residue" evidence="1">
    <location>
        <position position="108"/>
    </location>
</feature>
<name>A0A1A8PCJ6_9TELE</name>
<feature type="non-terminal residue" evidence="1">
    <location>
        <position position="1"/>
    </location>
</feature>
<dbReference type="EMBL" id="HAEH01006267">
    <property type="protein sequence ID" value="SBR78769.1"/>
    <property type="molecule type" value="Transcribed_RNA"/>
</dbReference>
<organism evidence="1">
    <name type="scientific">Nothobranchius rachovii</name>
    <name type="common">bluefin notho</name>
    <dbReference type="NCBI Taxonomy" id="451742"/>
    <lineage>
        <taxon>Eukaryota</taxon>
        <taxon>Metazoa</taxon>
        <taxon>Chordata</taxon>
        <taxon>Craniata</taxon>
        <taxon>Vertebrata</taxon>
        <taxon>Euteleostomi</taxon>
        <taxon>Actinopterygii</taxon>
        <taxon>Neopterygii</taxon>
        <taxon>Teleostei</taxon>
        <taxon>Neoteleostei</taxon>
        <taxon>Acanthomorphata</taxon>
        <taxon>Ovalentaria</taxon>
        <taxon>Atherinomorphae</taxon>
        <taxon>Cyprinodontiformes</taxon>
        <taxon>Nothobranchiidae</taxon>
        <taxon>Nothobranchius</taxon>
    </lineage>
</organism>
<accession>A0A1A8PCJ6</accession>
<dbReference type="AlphaFoldDB" id="A0A1A8PCJ6"/>
<proteinExistence type="predicted"/>
<protein>
    <submittedName>
        <fullName evidence="1">Uncharacterized protein</fullName>
    </submittedName>
</protein>
<sequence length="108" mass="12320">AMMTFTLRGWIPGWRGCILGADHRTYGRTPGSRSLMFPMQPNSRTFATSSVSHFSSRGTSKLFMYFHQSLIHKSDFHSFYFVLFTSDISSRAFPGPRFTVHGRSSARM</sequence>
<gene>
    <name evidence="1" type="primary">Nfu_g_1_003525</name>
</gene>
<reference evidence="1" key="2">
    <citation type="submission" date="2016-06" db="EMBL/GenBank/DDBJ databases">
        <title>The genome of a short-lived fish provides insights into sex chromosome evolution and the genetic control of aging.</title>
        <authorList>
            <person name="Reichwald K."/>
            <person name="Felder M."/>
            <person name="Petzold A."/>
            <person name="Koch P."/>
            <person name="Groth M."/>
            <person name="Platzer M."/>
        </authorList>
    </citation>
    <scope>NUCLEOTIDE SEQUENCE</scope>
    <source>
        <tissue evidence="1">Brain</tissue>
    </source>
</reference>
<reference evidence="1" key="1">
    <citation type="submission" date="2016-05" db="EMBL/GenBank/DDBJ databases">
        <authorList>
            <person name="Lavstsen T."/>
            <person name="Jespersen J.S."/>
        </authorList>
    </citation>
    <scope>NUCLEOTIDE SEQUENCE</scope>
    <source>
        <tissue evidence="1">Brain</tissue>
    </source>
</reference>
<evidence type="ECO:0000313" key="1">
    <source>
        <dbReference type="EMBL" id="SBR78769.1"/>
    </source>
</evidence>